<name>A0ABU3T268_9ALTE</name>
<gene>
    <name evidence="1" type="ORF">RS130_22780</name>
</gene>
<keyword evidence="2" id="KW-1185">Reference proteome</keyword>
<reference evidence="1 2" key="1">
    <citation type="submission" date="2023-10" db="EMBL/GenBank/DDBJ databases">
        <title>Glaciecola aquimarina strain GGW-M5 nov., isolated from a coastal seawater.</title>
        <authorList>
            <person name="Bayburt H."/>
            <person name="Kim J.M."/>
            <person name="Choi B.J."/>
            <person name="Jeon C.O."/>
        </authorList>
    </citation>
    <scope>NUCLEOTIDE SEQUENCE [LARGE SCALE GENOMIC DNA]</scope>
    <source>
        <strain evidence="1 2">KCTC 32108</strain>
    </source>
</reference>
<comment type="caution">
    <text evidence="1">The sequence shown here is derived from an EMBL/GenBank/DDBJ whole genome shotgun (WGS) entry which is preliminary data.</text>
</comment>
<evidence type="ECO:0000313" key="2">
    <source>
        <dbReference type="Proteomes" id="UP001247805"/>
    </source>
</evidence>
<organism evidence="1 2">
    <name type="scientific">Paraglaciecola aquimarina</name>
    <dbReference type="NCBI Taxonomy" id="1235557"/>
    <lineage>
        <taxon>Bacteria</taxon>
        <taxon>Pseudomonadati</taxon>
        <taxon>Pseudomonadota</taxon>
        <taxon>Gammaproteobacteria</taxon>
        <taxon>Alteromonadales</taxon>
        <taxon>Alteromonadaceae</taxon>
        <taxon>Paraglaciecola</taxon>
    </lineage>
</organism>
<evidence type="ECO:0000313" key="1">
    <source>
        <dbReference type="EMBL" id="MDU0356338.1"/>
    </source>
</evidence>
<dbReference type="RefSeq" id="WP_316027829.1">
    <property type="nucleotide sequence ID" value="NZ_JAWDIO010000002.1"/>
</dbReference>
<accession>A0ABU3T268</accession>
<proteinExistence type="predicted"/>
<dbReference type="Proteomes" id="UP001247805">
    <property type="component" value="Unassembled WGS sequence"/>
</dbReference>
<sequence length="70" mass="7688">MHSFSDQSGCVFLELQSADTLSVLMSETEIVKVLSGDITLDDDDKQKSAIDALIQKNILLPLDRKCSDDS</sequence>
<dbReference type="EMBL" id="JAWDIO010000002">
    <property type="protein sequence ID" value="MDU0356338.1"/>
    <property type="molecule type" value="Genomic_DNA"/>
</dbReference>
<protein>
    <submittedName>
        <fullName evidence="1">Uncharacterized protein</fullName>
    </submittedName>
</protein>